<dbReference type="InterPro" id="IPR050811">
    <property type="entry name" value="Phosphate_ABC_transporter"/>
</dbReference>
<protein>
    <submittedName>
        <fullName evidence="5">Phosphate transport system substrate-binding protein</fullName>
    </submittedName>
</protein>
<dbReference type="Gene3D" id="3.40.190.10">
    <property type="entry name" value="Periplasmic binding protein-like II"/>
    <property type="match status" value="2"/>
</dbReference>
<dbReference type="Gene3D" id="3.30.1330.60">
    <property type="entry name" value="OmpA-like domain"/>
    <property type="match status" value="1"/>
</dbReference>
<feature type="domain" description="OmpA-like" evidence="4">
    <location>
        <begin position="410"/>
        <end position="527"/>
    </location>
</feature>
<dbReference type="SUPFAM" id="SSF53850">
    <property type="entry name" value="Periplasmic binding protein-like II"/>
    <property type="match status" value="1"/>
</dbReference>
<dbReference type="PANTHER" id="PTHR30570">
    <property type="entry name" value="PERIPLASMIC PHOSPHATE BINDING COMPONENT OF PHOSPHATE ABC TRANSPORTER"/>
    <property type="match status" value="1"/>
</dbReference>
<dbReference type="Pfam" id="PF12849">
    <property type="entry name" value="PBP_like_2"/>
    <property type="match status" value="1"/>
</dbReference>
<dbReference type="RefSeq" id="WP_179632768.1">
    <property type="nucleotide sequence ID" value="NZ_JACCFH010000001.1"/>
</dbReference>
<dbReference type="PANTHER" id="PTHR30570:SF1">
    <property type="entry name" value="PHOSPHATE-BINDING PROTEIN PSTS"/>
    <property type="match status" value="1"/>
</dbReference>
<comment type="caution">
    <text evidence="5">The sequence shown here is derived from an EMBL/GenBank/DDBJ whole genome shotgun (WGS) entry which is preliminary data.</text>
</comment>
<dbReference type="Proteomes" id="UP000518288">
    <property type="component" value="Unassembled WGS sequence"/>
</dbReference>
<keyword evidence="2 3" id="KW-0472">Membrane</keyword>
<dbReference type="InterPro" id="IPR006665">
    <property type="entry name" value="OmpA-like"/>
</dbReference>
<dbReference type="InterPro" id="IPR024370">
    <property type="entry name" value="PBP_domain"/>
</dbReference>
<name>A0A7Y9QXX7_9BURK</name>
<dbReference type="AlphaFoldDB" id="A0A7Y9QXX7"/>
<evidence type="ECO:0000313" key="6">
    <source>
        <dbReference type="Proteomes" id="UP000518288"/>
    </source>
</evidence>
<evidence type="ECO:0000256" key="3">
    <source>
        <dbReference type="SAM" id="Phobius"/>
    </source>
</evidence>
<dbReference type="GO" id="GO:0016020">
    <property type="term" value="C:membrane"/>
    <property type="evidence" value="ECO:0007669"/>
    <property type="project" value="UniProtKB-UniRule"/>
</dbReference>
<sequence>MTQIQTHGVCTNLPESCRLAASGQPQALDASGGRCSECGATLMAPAGALRSASPLKWLLPLLALLLVGAALWWWLHRAPATSAAPAVAVSAAAVVAASGPPSGKGDGGSTIRLHGSNTVGAALAPALVKAFLAREGYTSVERQPGASAEDSVLTGRRPDGASLRVELQAHGTATAFQSLAAGTADIGMASRAIKADELKTTSQLGDLAAEGSEYVIALDGVAVIVHPSNPLQRLSIAQIRDLFSGRVSDWAAVGGPAGPVTVHARDDKSGTWDTFRSLVLDKQPLVAAAHRHEDSRALADAVAADPQAIGFVGLPYARQAKTLAVADGTANALRPSRFTVATEDYALSRRLYFYVARNAPPLVRKLADFAVSDEAQKLAQAEGYIGQIPEADEGVGAAAVEALPAEYVRLTRGARRLAVNLRFKPGVDQLDNKALRDMSRITRLLESRIGPSQHLMLLGFSDGQGDPCANLTISVQRAQSVARDLGTYGLKASAVQGYGSAAPVASNDTPSGRERNRRVEVWMSERAVEPVAAARCH</sequence>
<keyword evidence="1" id="KW-0732">Signal</keyword>
<dbReference type="CDD" id="cd07185">
    <property type="entry name" value="OmpA_C-like"/>
    <property type="match status" value="1"/>
</dbReference>
<keyword evidence="3" id="KW-1133">Transmembrane helix</keyword>
<evidence type="ECO:0000256" key="2">
    <source>
        <dbReference type="PROSITE-ProRule" id="PRU00473"/>
    </source>
</evidence>
<evidence type="ECO:0000259" key="4">
    <source>
        <dbReference type="PROSITE" id="PS51123"/>
    </source>
</evidence>
<evidence type="ECO:0000256" key="1">
    <source>
        <dbReference type="ARBA" id="ARBA00022729"/>
    </source>
</evidence>
<gene>
    <name evidence="5" type="ORF">BDD16_000794</name>
</gene>
<dbReference type="PROSITE" id="PS51123">
    <property type="entry name" value="OMPA_2"/>
    <property type="match status" value="1"/>
</dbReference>
<keyword evidence="6" id="KW-1185">Reference proteome</keyword>
<organism evidence="5 6">
    <name type="scientific">Sphaerotilus montanus</name>
    <dbReference type="NCBI Taxonomy" id="522889"/>
    <lineage>
        <taxon>Bacteria</taxon>
        <taxon>Pseudomonadati</taxon>
        <taxon>Pseudomonadota</taxon>
        <taxon>Betaproteobacteria</taxon>
        <taxon>Burkholderiales</taxon>
        <taxon>Sphaerotilaceae</taxon>
        <taxon>Sphaerotilus</taxon>
    </lineage>
</organism>
<dbReference type="SUPFAM" id="SSF103088">
    <property type="entry name" value="OmpA-like"/>
    <property type="match status" value="1"/>
</dbReference>
<proteinExistence type="predicted"/>
<reference evidence="5 6" key="1">
    <citation type="submission" date="2020-07" db="EMBL/GenBank/DDBJ databases">
        <title>Genomic Encyclopedia of Archaeal and Bacterial Type Strains, Phase II (KMG-II): from individual species to whole genera.</title>
        <authorList>
            <person name="Goeker M."/>
        </authorList>
    </citation>
    <scope>NUCLEOTIDE SEQUENCE [LARGE SCALE GENOMIC DNA]</scope>
    <source>
        <strain evidence="5 6">DSM 21226</strain>
    </source>
</reference>
<feature type="transmembrane region" description="Helical" evidence="3">
    <location>
        <begin position="57"/>
        <end position="75"/>
    </location>
</feature>
<dbReference type="Pfam" id="PF00691">
    <property type="entry name" value="OmpA"/>
    <property type="match status" value="1"/>
</dbReference>
<dbReference type="EMBL" id="JACCFH010000001">
    <property type="protein sequence ID" value="NYG31808.1"/>
    <property type="molecule type" value="Genomic_DNA"/>
</dbReference>
<accession>A0A7Y9QXX7</accession>
<dbReference type="CDD" id="cd13653">
    <property type="entry name" value="PBP2_phosphate_like_1"/>
    <property type="match status" value="1"/>
</dbReference>
<keyword evidence="3" id="KW-0812">Transmembrane</keyword>
<dbReference type="InterPro" id="IPR036737">
    <property type="entry name" value="OmpA-like_sf"/>
</dbReference>
<evidence type="ECO:0000313" key="5">
    <source>
        <dbReference type="EMBL" id="NYG31808.1"/>
    </source>
</evidence>